<dbReference type="EMBL" id="MDAL01000021">
    <property type="protein sequence ID" value="PMN91605.1"/>
    <property type="molecule type" value="Genomic_DNA"/>
</dbReference>
<feature type="transmembrane region" description="Helical" evidence="6">
    <location>
        <begin position="183"/>
        <end position="201"/>
    </location>
</feature>
<dbReference type="Pfam" id="PF01810">
    <property type="entry name" value="LysE"/>
    <property type="match status" value="1"/>
</dbReference>
<accession>A0A2N7LAK5</accession>
<dbReference type="AlphaFoldDB" id="A0A2N7LAK5"/>
<feature type="transmembrane region" description="Helical" evidence="6">
    <location>
        <begin position="73"/>
        <end position="91"/>
    </location>
</feature>
<protein>
    <submittedName>
        <fullName evidence="7">Lysine transporter LysE</fullName>
    </submittedName>
</protein>
<keyword evidence="5 6" id="KW-0472">Membrane</keyword>
<dbReference type="PANTHER" id="PTHR30086">
    <property type="entry name" value="ARGININE EXPORTER PROTEIN ARGO"/>
    <property type="match status" value="1"/>
</dbReference>
<dbReference type="PIRSF" id="PIRSF006324">
    <property type="entry name" value="LeuE"/>
    <property type="match status" value="1"/>
</dbReference>
<proteinExistence type="predicted"/>
<evidence type="ECO:0000256" key="6">
    <source>
        <dbReference type="SAM" id="Phobius"/>
    </source>
</evidence>
<evidence type="ECO:0000256" key="3">
    <source>
        <dbReference type="ARBA" id="ARBA00022692"/>
    </source>
</evidence>
<comment type="caution">
    <text evidence="7">The sequence shown here is derived from an EMBL/GenBank/DDBJ whole genome shotgun (WGS) entry which is preliminary data.</text>
</comment>
<evidence type="ECO:0000256" key="5">
    <source>
        <dbReference type="ARBA" id="ARBA00023136"/>
    </source>
</evidence>
<dbReference type="InterPro" id="IPR001123">
    <property type="entry name" value="LeuE-type"/>
</dbReference>
<keyword evidence="3 6" id="KW-0812">Transmembrane</keyword>
<keyword evidence="4 6" id="KW-1133">Transmembrane helix</keyword>
<sequence length="206" mass="22516">MDLLSLLLFVPACFALNMTPGPNNLLAMNNARCYGFLSAMLASVGRLVAFSVMIALAASGLAVILYASETVFFAIKVFGALYLFWIAFQLWRSTALPILEGKPQKSVRALLQQEFALAAGNPKAILIFTAFLPQFVDVAGSVNHQFFVLGATFLALEFLAIAVYALFGLYLRHWFSNPKMATWFNRGCATVLSISGGNLLLMDRQS</sequence>
<dbReference type="GO" id="GO:0005886">
    <property type="term" value="C:plasma membrane"/>
    <property type="evidence" value="ECO:0007669"/>
    <property type="project" value="UniProtKB-SubCell"/>
</dbReference>
<feature type="transmembrane region" description="Helical" evidence="6">
    <location>
        <begin position="146"/>
        <end position="171"/>
    </location>
</feature>
<name>A0A2N7LAK5_9GAMM</name>
<evidence type="ECO:0000313" key="8">
    <source>
        <dbReference type="Proteomes" id="UP000235387"/>
    </source>
</evidence>
<evidence type="ECO:0000313" key="7">
    <source>
        <dbReference type="EMBL" id="PMN91605.1"/>
    </source>
</evidence>
<dbReference type="GO" id="GO:0015171">
    <property type="term" value="F:amino acid transmembrane transporter activity"/>
    <property type="evidence" value="ECO:0007669"/>
    <property type="project" value="TreeGrafter"/>
</dbReference>
<organism evidence="7 8">
    <name type="scientific">Enterovibrio norvegicus</name>
    <dbReference type="NCBI Taxonomy" id="188144"/>
    <lineage>
        <taxon>Bacteria</taxon>
        <taxon>Pseudomonadati</taxon>
        <taxon>Pseudomonadota</taxon>
        <taxon>Gammaproteobacteria</taxon>
        <taxon>Vibrionales</taxon>
        <taxon>Vibrionaceae</taxon>
        <taxon>Enterovibrio</taxon>
    </lineage>
</organism>
<dbReference type="RefSeq" id="WP_102391004.1">
    <property type="nucleotide sequence ID" value="NZ_MDAL01000021.1"/>
</dbReference>
<dbReference type="PANTHER" id="PTHR30086:SF20">
    <property type="entry name" value="ARGININE EXPORTER PROTEIN ARGO-RELATED"/>
    <property type="match status" value="1"/>
</dbReference>
<evidence type="ECO:0000256" key="4">
    <source>
        <dbReference type="ARBA" id="ARBA00022989"/>
    </source>
</evidence>
<comment type="subcellular location">
    <subcellularLocation>
        <location evidence="1">Cell membrane</location>
        <topology evidence="1">Multi-pass membrane protein</topology>
    </subcellularLocation>
</comment>
<evidence type="ECO:0000256" key="2">
    <source>
        <dbReference type="ARBA" id="ARBA00022475"/>
    </source>
</evidence>
<keyword evidence="2" id="KW-1003">Cell membrane</keyword>
<reference evidence="8" key="1">
    <citation type="submission" date="2016-07" db="EMBL/GenBank/DDBJ databases">
        <title>Nontailed viruses are major unrecognized killers of bacteria in the ocean.</title>
        <authorList>
            <person name="Kauffman K."/>
            <person name="Hussain F."/>
            <person name="Yang J."/>
            <person name="Arevalo P."/>
            <person name="Brown J."/>
            <person name="Cutler M."/>
            <person name="Kelly L."/>
            <person name="Polz M.F."/>
        </authorList>
    </citation>
    <scope>NUCLEOTIDE SEQUENCE [LARGE SCALE GENOMIC DNA]</scope>
    <source>
        <strain evidence="8">10N.261.45.A10</strain>
    </source>
</reference>
<feature type="transmembrane region" description="Helical" evidence="6">
    <location>
        <begin position="39"/>
        <end position="66"/>
    </location>
</feature>
<evidence type="ECO:0000256" key="1">
    <source>
        <dbReference type="ARBA" id="ARBA00004651"/>
    </source>
</evidence>
<dbReference type="Proteomes" id="UP000235387">
    <property type="component" value="Unassembled WGS sequence"/>
</dbReference>
<gene>
    <name evidence="7" type="ORF">BCT23_17055</name>
</gene>